<proteinExistence type="predicted"/>
<sequence>MLSTKAAVVLLIATIWISCAHSTYTYGSATLTDQKYDITSDMKPAVSSHGSIDEAFGESLEKNYNYCIKEMAFLVSELSVIKRDLLILSRSQRRIGLNLERAISLPS</sequence>
<evidence type="ECO:0000256" key="1">
    <source>
        <dbReference type="SAM" id="SignalP"/>
    </source>
</evidence>
<protein>
    <submittedName>
        <fullName evidence="2">Uncharacterized protein</fullName>
    </submittedName>
</protein>
<accession>A0JCW4</accession>
<feature type="signal peptide" evidence="1">
    <location>
        <begin position="1"/>
        <end position="22"/>
    </location>
</feature>
<name>A0JCW4_GLYIN</name>
<gene>
    <name evidence="2" type="ORF">GIP_L1_00430</name>
</gene>
<keyword evidence="1" id="KW-0732">Signal</keyword>
<dbReference type="AlphaFoldDB" id="A0JCW4"/>
<dbReference type="EMBL" id="AC191960">
    <property type="protein sequence ID" value="ABK57029.1"/>
    <property type="molecule type" value="Genomic_DNA"/>
</dbReference>
<evidence type="ECO:0000313" key="2">
    <source>
        <dbReference type="EMBL" id="ABK57029.1"/>
    </source>
</evidence>
<dbReference type="PROSITE" id="PS51257">
    <property type="entry name" value="PROKAR_LIPOPROTEIN"/>
    <property type="match status" value="1"/>
</dbReference>
<reference evidence="2" key="1">
    <citation type="submission" date="2007-01" db="EMBL/GenBank/DDBJ databases">
        <title>Direct Submission.</title>
        <authorList>
            <person name="Desjardins C.A."/>
            <person name="Gundersen-Rindal D.E."/>
            <person name="Hostetler J.B."/>
            <person name="Tallon L.J."/>
            <person name="Utterback T.R."/>
            <person name="Fuester R.W."/>
            <person name="Schatz M.C."/>
            <person name="Pedroni M.J."/>
            <person name="Fadrosh D.W."/>
            <person name="Haas B.J."/>
            <person name="Toms B.S."/>
            <person name="Chen D."/>
            <person name="Nene V."/>
        </authorList>
    </citation>
    <scope>NUCLEOTIDE SEQUENCE</scope>
</reference>
<feature type="chain" id="PRO_5002625117" evidence="1">
    <location>
        <begin position="23"/>
        <end position="107"/>
    </location>
</feature>
<organism evidence="2">
    <name type="scientific">Glyptapanteles indiensis</name>
    <name type="common">Parasitoid wasp</name>
    <dbReference type="NCBI Taxonomy" id="92994"/>
    <lineage>
        <taxon>Eukaryota</taxon>
        <taxon>Metazoa</taxon>
        <taxon>Ecdysozoa</taxon>
        <taxon>Arthropoda</taxon>
        <taxon>Hexapoda</taxon>
        <taxon>Insecta</taxon>
        <taxon>Pterygota</taxon>
        <taxon>Neoptera</taxon>
        <taxon>Endopterygota</taxon>
        <taxon>Hymenoptera</taxon>
        <taxon>Apocrita</taxon>
        <taxon>Ichneumonoidea</taxon>
        <taxon>Braconidae</taxon>
        <taxon>Microgastrinae</taxon>
        <taxon>Glyptapanteles</taxon>
    </lineage>
</organism>